<dbReference type="EMBL" id="CAJNNW010036469">
    <property type="protein sequence ID" value="CAE8734696.1"/>
    <property type="molecule type" value="Genomic_DNA"/>
</dbReference>
<dbReference type="AlphaFoldDB" id="A0A813LPL5"/>
<proteinExistence type="predicted"/>
<accession>A0A813LPL5</accession>
<sequence length="473" mass="50732">MTTPRSSVSAVGLGTPRASNVSSPLQRGAEAMLLGKTTPAARAAEKRALTCARPPPRSQPEAMSPAGKSTGIHPPGATGPVAVPTEAAGSEVEHAGQSRRLCEGSIYGGAPVFEEMTNHLPSEDGALDDETARFVRQFVSRARGRGAHRLPRLALLLRSASSLGTSGKEELSQLDFTPVTMAEGLCRSYHECERVFRHFARGRQSVPVDALITVARGSLESGRAAIVREVWSQLDPQGKGSVQVLDLLEMFDIRRLPDVRFGRQDVEGARRELLEGMNASLSGGPDRSNDYALEESAACRRPRPVGDPSGGGPVSAPAGRPDVRFRSTGDARSEVAGRPPAFNPDAQISIGDFEAYWTAMSSGIPQDEVFEQTLRSPLTNYQAHGKAQAERLRIHPPHGGLKPCNLRLFGTFGDGSQRVLVLRNDEGLEHLSAAAGTGDGQFWTWGPKVQGEVVRRLQADGFIGLKSVQLRPF</sequence>
<name>A0A813LPL5_POLGL</name>
<evidence type="ECO:0008006" key="4">
    <source>
        <dbReference type="Google" id="ProtNLM"/>
    </source>
</evidence>
<comment type="caution">
    <text evidence="2">The sequence shown here is derived from an EMBL/GenBank/DDBJ whole genome shotgun (WGS) entry which is preliminary data.</text>
</comment>
<reference evidence="2" key="1">
    <citation type="submission" date="2021-02" db="EMBL/GenBank/DDBJ databases">
        <authorList>
            <person name="Dougan E. K."/>
            <person name="Rhodes N."/>
            <person name="Thang M."/>
            <person name="Chan C."/>
        </authorList>
    </citation>
    <scope>NUCLEOTIDE SEQUENCE</scope>
</reference>
<feature type="region of interest" description="Disordered" evidence="1">
    <location>
        <begin position="1"/>
        <end position="26"/>
    </location>
</feature>
<feature type="region of interest" description="Disordered" evidence="1">
    <location>
        <begin position="297"/>
        <end position="344"/>
    </location>
</feature>
<organism evidence="2 3">
    <name type="scientific">Polarella glacialis</name>
    <name type="common">Dinoflagellate</name>
    <dbReference type="NCBI Taxonomy" id="89957"/>
    <lineage>
        <taxon>Eukaryota</taxon>
        <taxon>Sar</taxon>
        <taxon>Alveolata</taxon>
        <taxon>Dinophyceae</taxon>
        <taxon>Suessiales</taxon>
        <taxon>Suessiaceae</taxon>
        <taxon>Polarella</taxon>
    </lineage>
</organism>
<gene>
    <name evidence="2" type="ORF">PGLA2088_LOCUS47444</name>
</gene>
<feature type="compositionally biased region" description="Basic and acidic residues" evidence="1">
    <location>
        <begin position="321"/>
        <end position="335"/>
    </location>
</feature>
<dbReference type="Gene3D" id="1.10.238.10">
    <property type="entry name" value="EF-hand"/>
    <property type="match status" value="1"/>
</dbReference>
<evidence type="ECO:0000313" key="3">
    <source>
        <dbReference type="Proteomes" id="UP000626109"/>
    </source>
</evidence>
<evidence type="ECO:0000256" key="1">
    <source>
        <dbReference type="SAM" id="MobiDB-lite"/>
    </source>
</evidence>
<protein>
    <recommendedName>
        <fullName evidence="4">EF-hand domain-containing protein</fullName>
    </recommendedName>
</protein>
<feature type="region of interest" description="Disordered" evidence="1">
    <location>
        <begin position="51"/>
        <end position="97"/>
    </location>
</feature>
<dbReference type="Proteomes" id="UP000626109">
    <property type="component" value="Unassembled WGS sequence"/>
</dbReference>
<evidence type="ECO:0000313" key="2">
    <source>
        <dbReference type="EMBL" id="CAE8734696.1"/>
    </source>
</evidence>